<proteinExistence type="predicted"/>
<dbReference type="EMBL" id="FOVD01000011">
    <property type="protein sequence ID" value="SFN92569.1"/>
    <property type="molecule type" value="Genomic_DNA"/>
</dbReference>
<sequence>MFIFSSGMNSFISSDMKTSINFKVAKSDSEAHNFRRKTFDYMRKDLTSKNEYWSEDKLSERLHKIENYCKEKSGRKLQKNAMPIREAVVVIKENTTMQDLHNLSNRFEEELKIRIFQIAIHKDEGHFNKETKEWKPNYHAHLVADWQDLETGKTLKHQSFHYSKMQDITAQCLGMERGIEGSKGRLEAVEFKIRKKEGELLALDEKINAVKSEISSKKFEDLIVKESDFLGFKKIRTDQTLDNYEKVFKTYNVELRKNKQELEIKNKLITELQIKNNDLKKEISILKNKITNVLSNVNSYSAEKQNYLSSVKDTLIKALQFQKLKQPHIFKTTKDKLAGIVNGICEKVCEENKIPFSVFEEIFKNPENSLQLISLLNFGETQVNYESENIAQQQRRKRQCRPK</sequence>
<evidence type="ECO:0000313" key="3">
    <source>
        <dbReference type="Proteomes" id="UP000198769"/>
    </source>
</evidence>
<evidence type="ECO:0008006" key="4">
    <source>
        <dbReference type="Google" id="ProtNLM"/>
    </source>
</evidence>
<reference evidence="3" key="1">
    <citation type="submission" date="2016-10" db="EMBL/GenBank/DDBJ databases">
        <authorList>
            <person name="Varghese N."/>
            <person name="Submissions S."/>
        </authorList>
    </citation>
    <scope>NUCLEOTIDE SEQUENCE [LARGE SCALE GENOMIC DNA]</scope>
    <source>
        <strain evidence="3">DSM 25575</strain>
    </source>
</reference>
<feature type="coiled-coil region" evidence="1">
    <location>
        <begin position="241"/>
        <end position="296"/>
    </location>
</feature>
<evidence type="ECO:0000313" key="2">
    <source>
        <dbReference type="EMBL" id="SFN92569.1"/>
    </source>
</evidence>
<keyword evidence="3" id="KW-1185">Reference proteome</keyword>
<dbReference type="Proteomes" id="UP000198769">
    <property type="component" value="Unassembled WGS sequence"/>
</dbReference>
<dbReference type="AlphaFoldDB" id="A0A1I5D028"/>
<keyword evidence="1" id="KW-0175">Coiled coil</keyword>
<evidence type="ECO:0000256" key="1">
    <source>
        <dbReference type="SAM" id="Coils"/>
    </source>
</evidence>
<name>A0A1I5D028_CHROL</name>
<accession>A0A1I5D028</accession>
<organism evidence="2 3">
    <name type="scientific">Chryseobacterium oleae</name>
    <dbReference type="NCBI Taxonomy" id="491207"/>
    <lineage>
        <taxon>Bacteria</taxon>
        <taxon>Pseudomonadati</taxon>
        <taxon>Bacteroidota</taxon>
        <taxon>Flavobacteriia</taxon>
        <taxon>Flavobacteriales</taxon>
        <taxon>Weeksellaceae</taxon>
        <taxon>Chryseobacterium group</taxon>
        <taxon>Chryseobacterium</taxon>
    </lineage>
</organism>
<protein>
    <recommendedName>
        <fullName evidence="4">Plasmid recombination enzyme</fullName>
    </recommendedName>
</protein>
<gene>
    <name evidence="2" type="ORF">SAMN05421594_4743</name>
</gene>